<evidence type="ECO:0000313" key="11">
    <source>
        <dbReference type="Proteomes" id="UP000800041"/>
    </source>
</evidence>
<feature type="domain" description="Restriction of telomere capping protein 4 C-terminal" evidence="9">
    <location>
        <begin position="410"/>
        <end position="540"/>
    </location>
</feature>
<dbReference type="Proteomes" id="UP000800041">
    <property type="component" value="Unassembled WGS sequence"/>
</dbReference>
<feature type="compositionally biased region" description="Low complexity" evidence="8">
    <location>
        <begin position="284"/>
        <end position="301"/>
    </location>
</feature>
<feature type="compositionally biased region" description="Polar residues" evidence="8">
    <location>
        <begin position="10"/>
        <end position="19"/>
    </location>
</feature>
<organism evidence="10 11">
    <name type="scientific">Aulographum hederae CBS 113979</name>
    <dbReference type="NCBI Taxonomy" id="1176131"/>
    <lineage>
        <taxon>Eukaryota</taxon>
        <taxon>Fungi</taxon>
        <taxon>Dikarya</taxon>
        <taxon>Ascomycota</taxon>
        <taxon>Pezizomycotina</taxon>
        <taxon>Dothideomycetes</taxon>
        <taxon>Pleosporomycetidae</taxon>
        <taxon>Aulographales</taxon>
        <taxon>Aulographaceae</taxon>
    </lineage>
</organism>
<evidence type="ECO:0000256" key="5">
    <source>
        <dbReference type="ARBA" id="ARBA00015162"/>
    </source>
</evidence>
<feature type="compositionally biased region" description="Polar residues" evidence="8">
    <location>
        <begin position="186"/>
        <end position="212"/>
    </location>
</feature>
<dbReference type="GO" id="GO:0005737">
    <property type="term" value="C:cytoplasm"/>
    <property type="evidence" value="ECO:0007669"/>
    <property type="project" value="UniProtKB-SubCell"/>
</dbReference>
<feature type="compositionally biased region" description="Basic and acidic residues" evidence="8">
    <location>
        <begin position="240"/>
        <end position="260"/>
    </location>
</feature>
<dbReference type="EMBL" id="ML977199">
    <property type="protein sequence ID" value="KAF1981428.1"/>
    <property type="molecule type" value="Genomic_DNA"/>
</dbReference>
<sequence length="572" mass="62511">MRDIVLNPTGRPTASNQLGRSARPLLKTIGGKKVGNSNIEPKEETNTTMNEEDIYKDPVSESEEEAASCGQAKSKDGSATKEIPQQPKLKNLSGAAKAYGKRGGATMARESVTASKGIKRESGELFGDFATGPKKRKKPTATYGSNKGTWKNIHALPTPESSAATESTSKVIEGKDGFKPPPVASAQKTKQSKPAFQMPTSLSTRPSGSQETGSKGGDDGASKKSKFITRKPPGRRKKDAAKNEPVKPSFRDPRDLRKSNCEPSAIPTTSKFRLPPSSNERQHSGSSSPLSSVPDSLGDSSQQVPKPIDSQPMSPLSDFEDLEDEAEYDSDYNKITRCPLCSVPVDGSFLAAFTAARKVSHLGVRAQTLFCQAHKKRTAEETWKARNYPSIDWDALPLRMEEYKARLQGVLDLSIHSHYRAALQNRLKTGKQKRTLKQAMDDVAGDKDSTNHLTPGYYGARGAKAMSDFITREFADVIRAQAGSDRLLAGSGGVAGYVQGVLVPELATRLIMSDLEVGEVRAREVLGESVEVGELLWVDEDDEDDVAGRMLREKAEREEEERERKEERRRGW</sequence>
<evidence type="ECO:0000256" key="3">
    <source>
        <dbReference type="ARBA" id="ARBA00004496"/>
    </source>
</evidence>
<evidence type="ECO:0000256" key="1">
    <source>
        <dbReference type="ARBA" id="ARBA00002738"/>
    </source>
</evidence>
<comment type="subcellular location">
    <subcellularLocation>
        <location evidence="3">Cytoplasm</location>
    </subcellularLocation>
    <subcellularLocation>
        <location evidence="2">Nucleus</location>
    </subcellularLocation>
</comment>
<name>A0A6G1GL38_9PEZI</name>
<feature type="compositionally biased region" description="Low complexity" evidence="8">
    <location>
        <begin position="157"/>
        <end position="169"/>
    </location>
</feature>
<dbReference type="PANTHER" id="PTHR41391">
    <property type="entry name" value="RESTRICTION OF TELOMERE CAPPING PROTEIN 4"/>
    <property type="match status" value="1"/>
</dbReference>
<feature type="region of interest" description="Disordered" evidence="8">
    <location>
        <begin position="550"/>
        <end position="572"/>
    </location>
</feature>
<protein>
    <recommendedName>
        <fullName evidence="5">Restriction of telomere capping protein 4</fullName>
    </recommendedName>
</protein>
<evidence type="ECO:0000256" key="7">
    <source>
        <dbReference type="ARBA" id="ARBA00023242"/>
    </source>
</evidence>
<evidence type="ECO:0000256" key="2">
    <source>
        <dbReference type="ARBA" id="ARBA00004123"/>
    </source>
</evidence>
<dbReference type="InterPro" id="IPR039024">
    <property type="entry name" value="RTC4"/>
</dbReference>
<keyword evidence="7" id="KW-0539">Nucleus</keyword>
<evidence type="ECO:0000313" key="10">
    <source>
        <dbReference type="EMBL" id="KAF1981428.1"/>
    </source>
</evidence>
<evidence type="ECO:0000256" key="8">
    <source>
        <dbReference type="SAM" id="MobiDB-lite"/>
    </source>
</evidence>
<dbReference type="InterPro" id="IPR028094">
    <property type="entry name" value="RTC4_C"/>
</dbReference>
<keyword evidence="6" id="KW-0963">Cytoplasm</keyword>
<dbReference type="PANTHER" id="PTHR41391:SF1">
    <property type="entry name" value="RESTRICTION OF TELOMERE CAPPING PROTEIN 4"/>
    <property type="match status" value="1"/>
</dbReference>
<dbReference type="AlphaFoldDB" id="A0A6G1GL38"/>
<proteinExistence type="inferred from homology"/>
<dbReference type="SMART" id="SM01312">
    <property type="entry name" value="RTC4"/>
    <property type="match status" value="1"/>
</dbReference>
<comment type="function">
    <text evidence="1">May be involved in a process influencing telomere capping.</text>
</comment>
<dbReference type="Pfam" id="PF14474">
    <property type="entry name" value="RTC4"/>
    <property type="match status" value="1"/>
</dbReference>
<evidence type="ECO:0000256" key="4">
    <source>
        <dbReference type="ARBA" id="ARBA00009461"/>
    </source>
</evidence>
<evidence type="ECO:0000256" key="6">
    <source>
        <dbReference type="ARBA" id="ARBA00022490"/>
    </source>
</evidence>
<keyword evidence="11" id="KW-1185">Reference proteome</keyword>
<gene>
    <name evidence="10" type="ORF">K402DRAFT_364714</name>
</gene>
<evidence type="ECO:0000259" key="9">
    <source>
        <dbReference type="SMART" id="SM01312"/>
    </source>
</evidence>
<feature type="compositionally biased region" description="Polar residues" evidence="8">
    <location>
        <begin position="266"/>
        <end position="279"/>
    </location>
</feature>
<dbReference type="OrthoDB" id="128308at2759"/>
<comment type="similarity">
    <text evidence="4">Belongs to the RTC4 family.</text>
</comment>
<dbReference type="GO" id="GO:0005634">
    <property type="term" value="C:nucleus"/>
    <property type="evidence" value="ECO:0007669"/>
    <property type="project" value="UniProtKB-SubCell"/>
</dbReference>
<reference evidence="10" key="1">
    <citation type="journal article" date="2020" name="Stud. Mycol.">
        <title>101 Dothideomycetes genomes: a test case for predicting lifestyles and emergence of pathogens.</title>
        <authorList>
            <person name="Haridas S."/>
            <person name="Albert R."/>
            <person name="Binder M."/>
            <person name="Bloem J."/>
            <person name="Labutti K."/>
            <person name="Salamov A."/>
            <person name="Andreopoulos B."/>
            <person name="Baker S."/>
            <person name="Barry K."/>
            <person name="Bills G."/>
            <person name="Bluhm B."/>
            <person name="Cannon C."/>
            <person name="Castanera R."/>
            <person name="Culley D."/>
            <person name="Daum C."/>
            <person name="Ezra D."/>
            <person name="Gonzalez J."/>
            <person name="Henrissat B."/>
            <person name="Kuo A."/>
            <person name="Liang C."/>
            <person name="Lipzen A."/>
            <person name="Lutzoni F."/>
            <person name="Magnuson J."/>
            <person name="Mondo S."/>
            <person name="Nolan M."/>
            <person name="Ohm R."/>
            <person name="Pangilinan J."/>
            <person name="Park H.-J."/>
            <person name="Ramirez L."/>
            <person name="Alfaro M."/>
            <person name="Sun H."/>
            <person name="Tritt A."/>
            <person name="Yoshinaga Y."/>
            <person name="Zwiers L.-H."/>
            <person name="Turgeon B."/>
            <person name="Goodwin S."/>
            <person name="Spatafora J."/>
            <person name="Crous P."/>
            <person name="Grigoriev I."/>
        </authorList>
    </citation>
    <scope>NUCLEOTIDE SEQUENCE</scope>
    <source>
        <strain evidence="10">CBS 113979</strain>
    </source>
</reference>
<feature type="compositionally biased region" description="Basic residues" evidence="8">
    <location>
        <begin position="223"/>
        <end position="239"/>
    </location>
</feature>
<accession>A0A6G1GL38</accession>
<feature type="region of interest" description="Disordered" evidence="8">
    <location>
        <begin position="1"/>
        <end position="317"/>
    </location>
</feature>